<dbReference type="SUPFAM" id="SSF56935">
    <property type="entry name" value="Porins"/>
    <property type="match status" value="1"/>
</dbReference>
<dbReference type="Proteomes" id="UP000433309">
    <property type="component" value="Unassembled WGS sequence"/>
</dbReference>
<evidence type="ECO:0000313" key="9">
    <source>
        <dbReference type="EMBL" id="MRW89768.1"/>
    </source>
</evidence>
<gene>
    <name evidence="9" type="ORF">GJ699_07210</name>
</gene>
<keyword evidence="10" id="KW-1185">Reference proteome</keyword>
<protein>
    <submittedName>
        <fullName evidence="9">TonB-dependent receptor</fullName>
    </submittedName>
</protein>
<feature type="signal peptide" evidence="6">
    <location>
        <begin position="1"/>
        <end position="29"/>
    </location>
</feature>
<feature type="domain" description="TonB-dependent receptor plug" evidence="8">
    <location>
        <begin position="72"/>
        <end position="184"/>
    </location>
</feature>
<keyword evidence="6" id="KW-0732">Signal</keyword>
<keyword evidence="4" id="KW-0998">Cell outer membrane</keyword>
<dbReference type="RefSeq" id="WP_154374568.1">
    <property type="nucleotide sequence ID" value="NZ_WKJK01000003.1"/>
</dbReference>
<dbReference type="Pfam" id="PF07715">
    <property type="entry name" value="Plug"/>
    <property type="match status" value="1"/>
</dbReference>
<proteinExistence type="inferred from homology"/>
<evidence type="ECO:0000256" key="3">
    <source>
        <dbReference type="ARBA" id="ARBA00023136"/>
    </source>
</evidence>
<evidence type="ECO:0000256" key="6">
    <source>
        <dbReference type="SAM" id="SignalP"/>
    </source>
</evidence>
<evidence type="ECO:0000256" key="1">
    <source>
        <dbReference type="ARBA" id="ARBA00004442"/>
    </source>
</evidence>
<organism evidence="9 10">
    <name type="scientific">Duganella guangzhouensis</name>
    <dbReference type="NCBI Taxonomy" id="2666084"/>
    <lineage>
        <taxon>Bacteria</taxon>
        <taxon>Pseudomonadati</taxon>
        <taxon>Pseudomonadota</taxon>
        <taxon>Betaproteobacteria</taxon>
        <taxon>Burkholderiales</taxon>
        <taxon>Oxalobacteraceae</taxon>
        <taxon>Telluria group</taxon>
        <taxon>Duganella</taxon>
    </lineage>
</organism>
<dbReference type="Gene3D" id="2.170.130.10">
    <property type="entry name" value="TonB-dependent receptor, plug domain"/>
    <property type="match status" value="1"/>
</dbReference>
<feature type="chain" id="PRO_5026159497" evidence="6">
    <location>
        <begin position="30"/>
        <end position="906"/>
    </location>
</feature>
<evidence type="ECO:0000256" key="5">
    <source>
        <dbReference type="RuleBase" id="RU003357"/>
    </source>
</evidence>
<evidence type="ECO:0000259" key="7">
    <source>
        <dbReference type="Pfam" id="PF00593"/>
    </source>
</evidence>
<comment type="similarity">
    <text evidence="2 5">Belongs to the TonB-dependent receptor family.</text>
</comment>
<evidence type="ECO:0000259" key="8">
    <source>
        <dbReference type="Pfam" id="PF07715"/>
    </source>
</evidence>
<dbReference type="InterPro" id="IPR012910">
    <property type="entry name" value="Plug_dom"/>
</dbReference>
<accession>A0A6I2KV23</accession>
<dbReference type="InterPro" id="IPR037066">
    <property type="entry name" value="Plug_dom_sf"/>
</dbReference>
<comment type="caution">
    <text evidence="9">The sequence shown here is derived from an EMBL/GenBank/DDBJ whole genome shotgun (WGS) entry which is preliminary data.</text>
</comment>
<evidence type="ECO:0000313" key="10">
    <source>
        <dbReference type="Proteomes" id="UP000433309"/>
    </source>
</evidence>
<dbReference type="Gene3D" id="2.40.170.20">
    <property type="entry name" value="TonB-dependent receptor, beta-barrel domain"/>
    <property type="match status" value="1"/>
</dbReference>
<dbReference type="InterPro" id="IPR036942">
    <property type="entry name" value="Beta-barrel_TonB_sf"/>
</dbReference>
<feature type="domain" description="TonB-dependent receptor-like beta-barrel" evidence="7">
    <location>
        <begin position="357"/>
        <end position="867"/>
    </location>
</feature>
<dbReference type="PANTHER" id="PTHR47234">
    <property type="match status" value="1"/>
</dbReference>
<evidence type="ECO:0000256" key="4">
    <source>
        <dbReference type="ARBA" id="ARBA00023237"/>
    </source>
</evidence>
<evidence type="ECO:0000256" key="2">
    <source>
        <dbReference type="ARBA" id="ARBA00009810"/>
    </source>
</evidence>
<dbReference type="InterPro" id="IPR000531">
    <property type="entry name" value="Beta-barrel_TonB"/>
</dbReference>
<dbReference type="GO" id="GO:0009279">
    <property type="term" value="C:cell outer membrane"/>
    <property type="evidence" value="ECO:0007669"/>
    <property type="project" value="UniProtKB-SubCell"/>
</dbReference>
<dbReference type="PANTHER" id="PTHR47234:SF2">
    <property type="entry name" value="TONB-DEPENDENT RECEPTOR"/>
    <property type="match status" value="1"/>
</dbReference>
<keyword evidence="5" id="KW-0798">TonB box</keyword>
<keyword evidence="3 5" id="KW-0472">Membrane</keyword>
<dbReference type="Pfam" id="PF00593">
    <property type="entry name" value="TonB_dep_Rec_b-barrel"/>
    <property type="match status" value="1"/>
</dbReference>
<dbReference type="EMBL" id="WKJK01000003">
    <property type="protein sequence ID" value="MRW89768.1"/>
    <property type="molecule type" value="Genomic_DNA"/>
</dbReference>
<dbReference type="AlphaFoldDB" id="A0A6I2KV23"/>
<comment type="subcellular location">
    <subcellularLocation>
        <location evidence="1 5">Cell outer membrane</location>
    </subcellularLocation>
</comment>
<keyword evidence="9" id="KW-0675">Receptor</keyword>
<name>A0A6I2KV23_9BURK</name>
<reference evidence="9 10" key="1">
    <citation type="submission" date="2019-11" db="EMBL/GenBank/DDBJ databases">
        <title>Novel species isolated from a subtropical stream in China.</title>
        <authorList>
            <person name="Lu H."/>
        </authorList>
    </citation>
    <scope>NUCLEOTIDE SEQUENCE [LARGE SCALE GENOMIC DNA]</scope>
    <source>
        <strain evidence="9 10">FT80W</strain>
    </source>
</reference>
<sequence length="906" mass="95134">MLHTTPYKQKAIVAAISAILAGTSAIAGAQTTAPQDTPTDAATEAKPIAVDNVVTVTGTSIRGIAPVGAGLTKMTMADIAATGATTGTEMLRALPQLNNFNTTGNNTGSNQANFVDQPAVHGIGVGNGGGGLTLLLLDGHRLPGAGINQTAPDAGGIPLSALQRVEVMADGGSSIYGSDAIAGVVNFVTRRNFNGAETGFNTGSGSGYRSTNFSQVFGKTWEDGGWLLSYEHTHNTALAGTERSYIVNDQRPYGGSDSRSTLCSPANITMGGVAYTLNASGAITPGTSKCEANRASDLYPAQTRDSVFSSLRQNVSDRVELYGSVLASQRDVKTHVAGDGVTSGSTTVSVPSSSPYYRAINGSTDTQSVTYNPAGDFGSTFTNNIRTQTLSLVAGANVELSGGWNAKVEFNYGLERDDVRNHGIDQALATTSAANGTFNPYGVGAATDAALLARIGNYETRYFARQTLKEGQAKLDGSIFKIPGGDVKLAVGVDVRQEGFDGLVVTGQRDAGTPYSAGGTRTSKSAFGELFLPLVGKANRVSGVEKLDLSLAARYDNYSDVGNTTNPKAGVTWTVVEGAQIRASAGRSFHAPSLADAGTAIDTRAIRFPCISGAYVGCSSAGSSDYTVVLAGGNSNLKPETAQTYNVGFDLSPSLLKGFKLSMSYFAINYNDVITFPTFGPVVNPLAAYDKYRIVRSAGMTDAEWLAVIQPLLAGMRHDGLVYPDVGGLPTAVYDLRRQNFADERIRGIDFDIGYGFRTELGKWNLNLAGTRMLKFDQIVPGVADKIELLGTNYAIKTKARGQLGWSSGAVAASLFLNYTGGYRNSVSTGVQQVSSFTTVDTNWAWTLPNTDGWLKGTRLTFNISNIFNRDTPVYYTSGTNGIVGFDASSASALGRVVSVGLNKDW</sequence>